<gene>
    <name evidence="2" type="ORF">AFUS01_LOCUS37648</name>
</gene>
<organism evidence="2 3">
    <name type="scientific">Allacma fusca</name>
    <dbReference type="NCBI Taxonomy" id="39272"/>
    <lineage>
        <taxon>Eukaryota</taxon>
        <taxon>Metazoa</taxon>
        <taxon>Ecdysozoa</taxon>
        <taxon>Arthropoda</taxon>
        <taxon>Hexapoda</taxon>
        <taxon>Collembola</taxon>
        <taxon>Symphypleona</taxon>
        <taxon>Sminthuridae</taxon>
        <taxon>Allacma</taxon>
    </lineage>
</organism>
<evidence type="ECO:0000313" key="2">
    <source>
        <dbReference type="EMBL" id="CAG7827673.1"/>
    </source>
</evidence>
<reference evidence="2" key="1">
    <citation type="submission" date="2021-06" db="EMBL/GenBank/DDBJ databases">
        <authorList>
            <person name="Hodson N. C."/>
            <person name="Mongue J. A."/>
            <person name="Jaron S. K."/>
        </authorList>
    </citation>
    <scope>NUCLEOTIDE SEQUENCE</scope>
</reference>
<accession>A0A8J2L9A9</accession>
<sequence length="410" mass="46727">MLNRFTVLFVFGLQVLSYHQVFGNAEAKILSVQDQNDLLDKWKAPKEIRDKFPYYVSGFDIEKRPVFIFEFGKWPLRQFVEKGGEDFENLDTHFQQFFRRVEIGPRAFFNASEIGADGSVFIVDWDGFSPTQFIHAPTLQYSLKNFGTFQRIQDSFAYGFFLNVNAAASQFISLIKPLLGSQIKVYEATGVFPDKDSQPQHLHEENEISDVGLAFSDDNIEPAQRNVSPKRDVTRSQTVEYTLEKSKAKKFCETQSKLTHEEKSPESQVDIWGPKTSASRLNPNIPSSLSLMPLLTWGGTHEQFSRCQNRECLNNKTETETDTSLAKLIVMSPGELRSRLLNGYLRPSGCRLCGRGANLRYEYVDPTVTPPFIVYSCNGLFKNTCPDGKLRWRNEAPESELYLQQDVVSG</sequence>
<feature type="non-terminal residue" evidence="2">
    <location>
        <position position="1"/>
    </location>
</feature>
<comment type="caution">
    <text evidence="2">The sequence shown here is derived from an EMBL/GenBank/DDBJ whole genome shotgun (WGS) entry which is preliminary data.</text>
</comment>
<feature type="signal peptide" evidence="1">
    <location>
        <begin position="1"/>
        <end position="27"/>
    </location>
</feature>
<feature type="chain" id="PRO_5035292539" evidence="1">
    <location>
        <begin position="28"/>
        <end position="410"/>
    </location>
</feature>
<keyword evidence="3" id="KW-1185">Reference proteome</keyword>
<dbReference type="OrthoDB" id="440711at2759"/>
<dbReference type="Proteomes" id="UP000708208">
    <property type="component" value="Unassembled WGS sequence"/>
</dbReference>
<protein>
    <submittedName>
        <fullName evidence="2">Uncharacterized protein</fullName>
    </submittedName>
</protein>
<proteinExistence type="predicted"/>
<evidence type="ECO:0000256" key="1">
    <source>
        <dbReference type="SAM" id="SignalP"/>
    </source>
</evidence>
<keyword evidence="1" id="KW-0732">Signal</keyword>
<dbReference type="EMBL" id="CAJVCH010544459">
    <property type="protein sequence ID" value="CAG7827673.1"/>
    <property type="molecule type" value="Genomic_DNA"/>
</dbReference>
<evidence type="ECO:0000313" key="3">
    <source>
        <dbReference type="Proteomes" id="UP000708208"/>
    </source>
</evidence>
<dbReference type="AlphaFoldDB" id="A0A8J2L9A9"/>
<name>A0A8J2L9A9_9HEXA</name>